<dbReference type="Gene3D" id="3.20.20.140">
    <property type="entry name" value="Metal-dependent hydrolases"/>
    <property type="match status" value="1"/>
</dbReference>
<evidence type="ECO:0000313" key="4">
    <source>
        <dbReference type="Proteomes" id="UP001597260"/>
    </source>
</evidence>
<dbReference type="PANTHER" id="PTHR43569">
    <property type="entry name" value="AMIDOHYDROLASE"/>
    <property type="match status" value="1"/>
</dbReference>
<comment type="caution">
    <text evidence="3">The sequence shown here is derived from an EMBL/GenBank/DDBJ whole genome shotgun (WGS) entry which is preliminary data.</text>
</comment>
<evidence type="ECO:0000256" key="1">
    <source>
        <dbReference type="ARBA" id="ARBA00038310"/>
    </source>
</evidence>
<evidence type="ECO:0000313" key="3">
    <source>
        <dbReference type="EMBL" id="MFD1325715.1"/>
    </source>
</evidence>
<sequence>MTRADAHIHLFAGGYPGRYGRSPAGTDELAAYEDIRRVHGIDQALVIGYEGGAEFVGNNDHLATLAGRHAWIRPVAYVPPTGPATLDDLHLRREQGFVGLSAYLPGPVEAAAVSAWSPGSIDQLNRDAAILSLNATPAATAVLAGALAALDGCTVLFSHLGLPGPQATPPTPAEAAELLEPLLALAGLPHVGVKVSGLYAISQPAHAYPHTAAVPFLDLLLDRFGPTRLYWGSDFAPSLDVVSFAQTLDVAALDRLTQSERDAVFGGNLQRILPS</sequence>
<dbReference type="InterPro" id="IPR032466">
    <property type="entry name" value="Metal_Hydrolase"/>
</dbReference>
<protein>
    <submittedName>
        <fullName evidence="3">Amidohydrolase family protein</fullName>
    </submittedName>
</protein>
<dbReference type="Proteomes" id="UP001597260">
    <property type="component" value="Unassembled WGS sequence"/>
</dbReference>
<dbReference type="InterPro" id="IPR006680">
    <property type="entry name" value="Amidohydro-rel"/>
</dbReference>
<name>A0ABW3YQ65_9ACTN</name>
<keyword evidence="4" id="KW-1185">Reference proteome</keyword>
<dbReference type="PANTHER" id="PTHR43569:SF2">
    <property type="entry name" value="AMIDOHYDROLASE-RELATED DOMAIN-CONTAINING PROTEIN"/>
    <property type="match status" value="1"/>
</dbReference>
<evidence type="ECO:0000259" key="2">
    <source>
        <dbReference type="Pfam" id="PF04909"/>
    </source>
</evidence>
<accession>A0ABW3YQ65</accession>
<dbReference type="SUPFAM" id="SSF51556">
    <property type="entry name" value="Metallo-dependent hydrolases"/>
    <property type="match status" value="1"/>
</dbReference>
<reference evidence="4" key="1">
    <citation type="journal article" date="2019" name="Int. J. Syst. Evol. Microbiol.">
        <title>The Global Catalogue of Microorganisms (GCM) 10K type strain sequencing project: providing services to taxonomists for standard genome sequencing and annotation.</title>
        <authorList>
            <consortium name="The Broad Institute Genomics Platform"/>
            <consortium name="The Broad Institute Genome Sequencing Center for Infectious Disease"/>
            <person name="Wu L."/>
            <person name="Ma J."/>
        </authorList>
    </citation>
    <scope>NUCLEOTIDE SEQUENCE [LARGE SCALE GENOMIC DNA]</scope>
    <source>
        <strain evidence="4">JCM 31037</strain>
    </source>
</reference>
<proteinExistence type="inferred from homology"/>
<feature type="domain" description="Amidohydrolase-related" evidence="2">
    <location>
        <begin position="5"/>
        <end position="272"/>
    </location>
</feature>
<organism evidence="3 4">
    <name type="scientific">Micromonospora sonneratiae</name>
    <dbReference type="NCBI Taxonomy" id="1184706"/>
    <lineage>
        <taxon>Bacteria</taxon>
        <taxon>Bacillati</taxon>
        <taxon>Actinomycetota</taxon>
        <taxon>Actinomycetes</taxon>
        <taxon>Micromonosporales</taxon>
        <taxon>Micromonosporaceae</taxon>
        <taxon>Micromonospora</taxon>
    </lineage>
</organism>
<dbReference type="Pfam" id="PF04909">
    <property type="entry name" value="Amidohydro_2"/>
    <property type="match status" value="1"/>
</dbReference>
<dbReference type="EMBL" id="JBHTMP010000091">
    <property type="protein sequence ID" value="MFD1325715.1"/>
    <property type="molecule type" value="Genomic_DNA"/>
</dbReference>
<gene>
    <name evidence="3" type="ORF">ACFQ4H_32010</name>
</gene>
<comment type="similarity">
    <text evidence="1">Belongs to the metallo-dependent hydrolases superfamily.</text>
</comment>
<dbReference type="InterPro" id="IPR052350">
    <property type="entry name" value="Metallo-dep_Lactonases"/>
</dbReference>
<dbReference type="RefSeq" id="WP_377578496.1">
    <property type="nucleotide sequence ID" value="NZ_JBHTMP010000091.1"/>
</dbReference>